<name>A0AAC8TIV8_9BACT</name>
<accession>A0AAC8TIV8</accession>
<dbReference type="Proteomes" id="UP000256345">
    <property type="component" value="Unassembled WGS sequence"/>
</dbReference>
<sequence>MLAGIQSELDRHGLIQRANANALSSSEMEDLRLLLRKQNALYALKAQHVLRNPVQESR</sequence>
<reference evidence="2 4" key="2">
    <citation type="submission" date="2018-08" db="EMBL/GenBank/DDBJ databases">
        <title>Genomic Encyclopedia of Archaeal and Bacterial Type Strains, Phase II (KMG-II): from individual species to whole genera.</title>
        <authorList>
            <person name="Goeker M."/>
        </authorList>
    </citation>
    <scope>NUCLEOTIDE SEQUENCE [LARGE SCALE GENOMIC DNA]</scope>
    <source>
        <strain evidence="2 4">DSM 2261</strain>
    </source>
</reference>
<dbReference type="Proteomes" id="UP000035579">
    <property type="component" value="Chromosome"/>
</dbReference>
<dbReference type="EMBL" id="CP011509">
    <property type="protein sequence ID" value="AKJ07230.1"/>
    <property type="molecule type" value="Genomic_DNA"/>
</dbReference>
<evidence type="ECO:0000313" key="3">
    <source>
        <dbReference type="Proteomes" id="UP000035579"/>
    </source>
</evidence>
<organism evidence="1 3">
    <name type="scientific">Archangium gephyra</name>
    <dbReference type="NCBI Taxonomy" id="48"/>
    <lineage>
        <taxon>Bacteria</taxon>
        <taxon>Pseudomonadati</taxon>
        <taxon>Myxococcota</taxon>
        <taxon>Myxococcia</taxon>
        <taxon>Myxococcales</taxon>
        <taxon>Cystobacterineae</taxon>
        <taxon>Archangiaceae</taxon>
        <taxon>Archangium</taxon>
    </lineage>
</organism>
<dbReference type="EMBL" id="QUMU01000011">
    <property type="protein sequence ID" value="REG26639.1"/>
    <property type="molecule type" value="Genomic_DNA"/>
</dbReference>
<evidence type="ECO:0000313" key="1">
    <source>
        <dbReference type="EMBL" id="AKJ07230.1"/>
    </source>
</evidence>
<evidence type="ECO:0000313" key="4">
    <source>
        <dbReference type="Proteomes" id="UP000256345"/>
    </source>
</evidence>
<evidence type="ECO:0000313" key="2">
    <source>
        <dbReference type="EMBL" id="REG26639.1"/>
    </source>
</evidence>
<proteinExistence type="predicted"/>
<reference evidence="1 3" key="1">
    <citation type="submission" date="2015-05" db="EMBL/GenBank/DDBJ databases">
        <title>Genome assembly of Archangium gephyra DSM 2261.</title>
        <authorList>
            <person name="Sharma G."/>
            <person name="Subramanian S."/>
        </authorList>
    </citation>
    <scope>NUCLEOTIDE SEQUENCE [LARGE SCALE GENOMIC DNA]</scope>
    <source>
        <strain evidence="1 3">DSM 2261</strain>
    </source>
</reference>
<dbReference type="AlphaFoldDB" id="A0AAC8TIV8"/>
<dbReference type="RefSeq" id="WP_156349933.1">
    <property type="nucleotide sequence ID" value="NZ_CP011509.1"/>
</dbReference>
<keyword evidence="4" id="KW-1185">Reference proteome</keyword>
<gene>
    <name evidence="1" type="ORF">AA314_08856</name>
    <name evidence="2" type="ORF">ATI61_111189</name>
</gene>
<dbReference type="KEGG" id="age:AA314_08856"/>
<protein>
    <submittedName>
        <fullName evidence="1">Uncharacterized protein</fullName>
    </submittedName>
</protein>